<dbReference type="Proteomes" id="UP000292886">
    <property type="component" value="Chromosome"/>
</dbReference>
<keyword evidence="3" id="KW-1185">Reference proteome</keyword>
<dbReference type="RefSeq" id="WP_133363869.1">
    <property type="nucleotide sequence ID" value="NZ_CP037940.1"/>
</dbReference>
<accession>A0A4P6YVG4</accession>
<feature type="region of interest" description="Disordered" evidence="1">
    <location>
        <begin position="160"/>
        <end position="180"/>
    </location>
</feature>
<dbReference type="AlphaFoldDB" id="A0A4P6YVG4"/>
<evidence type="ECO:0000313" key="2">
    <source>
        <dbReference type="EMBL" id="QBO36792.1"/>
    </source>
</evidence>
<name>A0A4P6YVG4_9LACO</name>
<dbReference type="KEGG" id="wei:EQG49_10125"/>
<evidence type="ECO:0000313" key="3">
    <source>
        <dbReference type="Proteomes" id="UP000292886"/>
    </source>
</evidence>
<proteinExistence type="predicted"/>
<sequence length="180" mass="20028">MQMDGQEFLTAVKEEAFEKWSVTAADEAAVNLDDLFNFFDQQLRADKLAQGEIIIDAPEPEDTISLRLETAAINLPLRYFNAMNKLIDETVDNEINVYMIVESKLVSQSGLFIDFAASVAAYLDDADSVKAKIATFFNEKLELINAGGWETLIPVVEEIDATDDEPEASQETAETPKRAK</sequence>
<gene>
    <name evidence="2" type="ORF">EQG49_10125</name>
</gene>
<reference evidence="3" key="1">
    <citation type="submission" date="2019-03" db="EMBL/GenBank/DDBJ databases">
        <title>Weissella sp. 26KH-42 Genome sequencing.</title>
        <authorList>
            <person name="Heo J."/>
            <person name="Kim S.-J."/>
            <person name="Kim J.-S."/>
            <person name="Hong S.-B."/>
            <person name="Kwon S.-W."/>
        </authorList>
    </citation>
    <scope>NUCLEOTIDE SEQUENCE [LARGE SCALE GENOMIC DNA]</scope>
    <source>
        <strain evidence="3">26KH-42</strain>
    </source>
</reference>
<evidence type="ECO:0000256" key="1">
    <source>
        <dbReference type="SAM" id="MobiDB-lite"/>
    </source>
</evidence>
<dbReference type="OrthoDB" id="2148857at2"/>
<organism evidence="2 3">
    <name type="scientific">Periweissella cryptocerci</name>
    <dbReference type="NCBI Taxonomy" id="2506420"/>
    <lineage>
        <taxon>Bacteria</taxon>
        <taxon>Bacillati</taxon>
        <taxon>Bacillota</taxon>
        <taxon>Bacilli</taxon>
        <taxon>Lactobacillales</taxon>
        <taxon>Lactobacillaceae</taxon>
        <taxon>Periweissella</taxon>
    </lineage>
</organism>
<protein>
    <submittedName>
        <fullName evidence="2">Uncharacterized protein</fullName>
    </submittedName>
</protein>
<dbReference type="EMBL" id="CP037940">
    <property type="protein sequence ID" value="QBO36792.1"/>
    <property type="molecule type" value="Genomic_DNA"/>
</dbReference>